<keyword evidence="2" id="KW-1185">Reference proteome</keyword>
<accession>A0ACB8GJ20</accession>
<reference evidence="1" key="1">
    <citation type="submission" date="2021-10" db="EMBL/GenBank/DDBJ databases">
        <title>Psilocybe cubensis genome.</title>
        <authorList>
            <person name="Mckernan K.J."/>
            <person name="Crawford S."/>
            <person name="Trippe A."/>
            <person name="Kane L.T."/>
            <person name="Mclaughlin S."/>
        </authorList>
    </citation>
    <scope>NUCLEOTIDE SEQUENCE</scope>
    <source>
        <strain evidence="1">MGC-MH-2018</strain>
    </source>
</reference>
<comment type="caution">
    <text evidence="1">The sequence shown here is derived from an EMBL/GenBank/DDBJ whole genome shotgun (WGS) entry which is preliminary data.</text>
</comment>
<name>A0ACB8GJ20_PSICU</name>
<gene>
    <name evidence="1" type="ORF">JR316_0011230</name>
</gene>
<organism evidence="1 2">
    <name type="scientific">Psilocybe cubensis</name>
    <name type="common">Psychedelic mushroom</name>
    <name type="synonym">Stropharia cubensis</name>
    <dbReference type="NCBI Taxonomy" id="181762"/>
    <lineage>
        <taxon>Eukaryota</taxon>
        <taxon>Fungi</taxon>
        <taxon>Dikarya</taxon>
        <taxon>Basidiomycota</taxon>
        <taxon>Agaricomycotina</taxon>
        <taxon>Agaricomycetes</taxon>
        <taxon>Agaricomycetidae</taxon>
        <taxon>Agaricales</taxon>
        <taxon>Agaricineae</taxon>
        <taxon>Strophariaceae</taxon>
        <taxon>Psilocybe</taxon>
    </lineage>
</organism>
<proteinExistence type="predicted"/>
<dbReference type="Proteomes" id="UP000664032">
    <property type="component" value="Unassembled WGS sequence"/>
</dbReference>
<evidence type="ECO:0000313" key="2">
    <source>
        <dbReference type="Proteomes" id="UP000664032"/>
    </source>
</evidence>
<dbReference type="EMBL" id="JAFIQS020000011">
    <property type="protein sequence ID" value="KAH9475671.1"/>
    <property type="molecule type" value="Genomic_DNA"/>
</dbReference>
<evidence type="ECO:0000313" key="1">
    <source>
        <dbReference type="EMBL" id="KAH9475671.1"/>
    </source>
</evidence>
<sequence length="437" mass="49530">MAAYGAILQRVNRTRKTFRAATFHCSYPGCIKTSTTSWGIQQHYTKKHVVPAALKAQPIVSQSPTNCSSSSRSPSPTPQPWSNNFSPRRLPRRTPSGSPSLNPRSPNPLPKATRIDVHPTINGRPCDLAGNYLPPKTKPPPVASHNIDDFTPFATRMEFEMAEFLFVEEEMSAARIDRLSQILGANYPNQDPPFANHSDLYACIDSIRQGNIPWTSFSVTYNGKLPEDGPIPDWMKQTYEVWFRNPLHVLEQQIANPTYVQNIDYAPKRYYRNGKRRYRNLMSGQWVWQQANKIAQDIKCHGSMFCPVVIGSDKTTVSVATGQNDFYPLYMSLGNIHNKMRRAHKDGVSLVGFLAIPKTSQEYSDRADFRKFRRQLFHTSLEHILSSLRPHMSTPRVTLCGDGHYRRVIYGIGPYIADYPEQALLACIVQGWCPRGV</sequence>
<protein>
    <submittedName>
        <fullName evidence="1">Uncharacterized protein</fullName>
    </submittedName>
</protein>